<evidence type="ECO:0008006" key="3">
    <source>
        <dbReference type="Google" id="ProtNLM"/>
    </source>
</evidence>
<evidence type="ECO:0000313" key="1">
    <source>
        <dbReference type="EMBL" id="QLO15593.1"/>
    </source>
</evidence>
<dbReference type="Proteomes" id="UP000510650">
    <property type="component" value="Chromosome"/>
</dbReference>
<organism evidence="1 2">
    <name type="scientific">Citrobacter freundii</name>
    <dbReference type="NCBI Taxonomy" id="546"/>
    <lineage>
        <taxon>Bacteria</taxon>
        <taxon>Pseudomonadati</taxon>
        <taxon>Pseudomonadota</taxon>
        <taxon>Gammaproteobacteria</taxon>
        <taxon>Enterobacterales</taxon>
        <taxon>Enterobacteriaceae</taxon>
        <taxon>Citrobacter</taxon>
        <taxon>Citrobacter freundii complex</taxon>
    </lineage>
</organism>
<gene>
    <name evidence="1" type="ORF">HV183_20335</name>
</gene>
<protein>
    <recommendedName>
        <fullName evidence="3">Lipoprotein</fullName>
    </recommendedName>
</protein>
<dbReference type="AlphaFoldDB" id="A0AAE7L093"/>
<sequence>MRYCDLKNSLMRMKNSKLLLSPLLFLVLSGCDGSFIFSDVRKVTIAMDTPDLLEKPWFSVTYRSHKCQRTRRDGDFKKHYEDDSSVTTYEPERENNSNIYSVTVPVEKGWYCDWKLSNVEFKLKYKKGSKILEGIDDTIFERITFVFDEHYPRATNGRNEPQPGRNKIINEEFYPRKKENHLVGNLVTLSFTGRKNFYAYRLDNDIERVIFRPVIHVNEVVTWIDPLTWGHGEQIKLVYPDGSVELGEAEPDFERLQKIRRERQQTSN</sequence>
<accession>A0AAE7L093</accession>
<reference evidence="2" key="1">
    <citation type="submission" date="2020-06" db="EMBL/GenBank/DDBJ databases">
        <title>REHAB project genomes.</title>
        <authorList>
            <person name="Shaw L.P."/>
        </authorList>
    </citation>
    <scope>NUCLEOTIDE SEQUENCE [LARGE SCALE GENOMIC DNA]</scope>
    <source>
        <strain evidence="2">RHBSTW-00398</strain>
    </source>
</reference>
<evidence type="ECO:0000313" key="2">
    <source>
        <dbReference type="Proteomes" id="UP000510650"/>
    </source>
</evidence>
<name>A0AAE7L093_CITFR</name>
<dbReference type="PROSITE" id="PS51257">
    <property type="entry name" value="PROKAR_LIPOPROTEIN"/>
    <property type="match status" value="1"/>
</dbReference>
<proteinExistence type="predicted"/>
<dbReference type="RefSeq" id="WP_181218155.1">
    <property type="nucleotide sequence ID" value="NZ_CP055538.1"/>
</dbReference>
<dbReference type="EMBL" id="CP055538">
    <property type="protein sequence ID" value="QLO15593.1"/>
    <property type="molecule type" value="Genomic_DNA"/>
</dbReference>